<proteinExistence type="predicted"/>
<name>A0A0F9UXM2_9ZZZZ</name>
<keyword evidence="1" id="KW-1133">Transmembrane helix</keyword>
<dbReference type="AlphaFoldDB" id="A0A0F9UXM2"/>
<feature type="transmembrane region" description="Helical" evidence="1">
    <location>
        <begin position="12"/>
        <end position="34"/>
    </location>
</feature>
<gene>
    <name evidence="2" type="ORF">LCGC14_0476490</name>
</gene>
<evidence type="ECO:0000256" key="1">
    <source>
        <dbReference type="SAM" id="Phobius"/>
    </source>
</evidence>
<comment type="caution">
    <text evidence="2">The sequence shown here is derived from an EMBL/GenBank/DDBJ whole genome shotgun (WGS) entry which is preliminary data.</text>
</comment>
<accession>A0A0F9UXM2</accession>
<reference evidence="2" key="1">
    <citation type="journal article" date="2015" name="Nature">
        <title>Complex archaea that bridge the gap between prokaryotes and eukaryotes.</title>
        <authorList>
            <person name="Spang A."/>
            <person name="Saw J.H."/>
            <person name="Jorgensen S.L."/>
            <person name="Zaremba-Niedzwiedzka K."/>
            <person name="Martijn J."/>
            <person name="Lind A.E."/>
            <person name="van Eijk R."/>
            <person name="Schleper C."/>
            <person name="Guy L."/>
            <person name="Ettema T.J."/>
        </authorList>
    </citation>
    <scope>NUCLEOTIDE SEQUENCE</scope>
</reference>
<organism evidence="2">
    <name type="scientific">marine sediment metagenome</name>
    <dbReference type="NCBI Taxonomy" id="412755"/>
    <lineage>
        <taxon>unclassified sequences</taxon>
        <taxon>metagenomes</taxon>
        <taxon>ecological metagenomes</taxon>
    </lineage>
</organism>
<protein>
    <submittedName>
        <fullName evidence="2">Uncharacterized protein</fullName>
    </submittedName>
</protein>
<keyword evidence="1" id="KW-0472">Membrane</keyword>
<feature type="transmembrane region" description="Helical" evidence="1">
    <location>
        <begin position="41"/>
        <end position="60"/>
    </location>
</feature>
<evidence type="ECO:0000313" key="2">
    <source>
        <dbReference type="EMBL" id="KKN65946.1"/>
    </source>
</evidence>
<keyword evidence="1" id="KW-0812">Transmembrane</keyword>
<sequence length="90" mass="9812">MAACELLDFRCILVNEIVGNVVLAVVLIAILYFVVTNRLKFGFDTTIAFAVPIILLAGLAVGGFSVIFAFLTFVTAIMIAWLFDRIIGNK</sequence>
<dbReference type="EMBL" id="LAZR01000513">
    <property type="protein sequence ID" value="KKN65946.1"/>
    <property type="molecule type" value="Genomic_DNA"/>
</dbReference>